<accession>A0A6C0BNA3</accession>
<name>A0A6C0BNA3_9ZZZZ</name>
<feature type="region of interest" description="Disordered" evidence="1">
    <location>
        <begin position="225"/>
        <end position="251"/>
    </location>
</feature>
<keyword evidence="2" id="KW-1133">Transmembrane helix</keyword>
<protein>
    <submittedName>
        <fullName evidence="3">Uncharacterized protein</fullName>
    </submittedName>
</protein>
<evidence type="ECO:0000256" key="1">
    <source>
        <dbReference type="SAM" id="MobiDB-lite"/>
    </source>
</evidence>
<evidence type="ECO:0000313" key="3">
    <source>
        <dbReference type="EMBL" id="QHS93502.1"/>
    </source>
</evidence>
<keyword evidence="2" id="KW-0472">Membrane</keyword>
<feature type="transmembrane region" description="Helical" evidence="2">
    <location>
        <begin position="84"/>
        <end position="104"/>
    </location>
</feature>
<feature type="transmembrane region" description="Helical" evidence="2">
    <location>
        <begin position="133"/>
        <end position="152"/>
    </location>
</feature>
<organism evidence="3">
    <name type="scientific">viral metagenome</name>
    <dbReference type="NCBI Taxonomy" id="1070528"/>
    <lineage>
        <taxon>unclassified sequences</taxon>
        <taxon>metagenomes</taxon>
        <taxon>organismal metagenomes</taxon>
    </lineage>
</organism>
<feature type="transmembrane region" description="Helical" evidence="2">
    <location>
        <begin position="53"/>
        <end position="72"/>
    </location>
</feature>
<reference evidence="3" key="1">
    <citation type="journal article" date="2020" name="Nature">
        <title>Giant virus diversity and host interactions through global metagenomics.</title>
        <authorList>
            <person name="Schulz F."/>
            <person name="Roux S."/>
            <person name="Paez-Espino D."/>
            <person name="Jungbluth S."/>
            <person name="Walsh D.A."/>
            <person name="Denef V.J."/>
            <person name="McMahon K.D."/>
            <person name="Konstantinidis K.T."/>
            <person name="Eloe-Fadrosh E.A."/>
            <person name="Kyrpides N.C."/>
            <person name="Woyke T."/>
        </authorList>
    </citation>
    <scope>NUCLEOTIDE SEQUENCE</scope>
    <source>
        <strain evidence="3">GVMAG-M-3300017989-17</strain>
    </source>
</reference>
<evidence type="ECO:0000256" key="2">
    <source>
        <dbReference type="SAM" id="Phobius"/>
    </source>
</evidence>
<dbReference type="AlphaFoldDB" id="A0A6C0BNA3"/>
<sequence>MNFVPDTLHPRRVLQKVRSRYDEARETAISRVSSYALTKFGKSKYARRSFNTIPTSLIAAFFKAVVNFLLLYRLATGYRWVDFFVSLAVTVFTALISPVFYVMVQEREEDLMKFSNHFADQVALYGLDYLRMWQGRTVFACGMMAMLFVTVFEVNSDYIRHWIFESLLALWVVDRVNQWRDSLFLPAPVKVEMEFMPAPHVFQLTKYDLVKIPLRYVKKVTSDAVTPQPGRAHPIRLSNYPSSSAGGDQAPVRRVLGGTLRNVIEDWEGH</sequence>
<proteinExistence type="predicted"/>
<keyword evidence="2" id="KW-0812">Transmembrane</keyword>
<dbReference type="EMBL" id="MN739205">
    <property type="protein sequence ID" value="QHS93502.1"/>
    <property type="molecule type" value="Genomic_DNA"/>
</dbReference>